<dbReference type="PANTHER" id="PTHR37849:SF1">
    <property type="entry name" value="YALI0E11605P"/>
    <property type="match status" value="1"/>
</dbReference>
<reference evidence="3 4" key="1">
    <citation type="journal article" date="2018" name="New Phytol.">
        <title>Phylogenomics of Endogonaceae and evolution of mycorrhizas within Mucoromycota.</title>
        <authorList>
            <person name="Chang Y."/>
            <person name="Desiro A."/>
            <person name="Na H."/>
            <person name="Sandor L."/>
            <person name="Lipzen A."/>
            <person name="Clum A."/>
            <person name="Barry K."/>
            <person name="Grigoriev I.V."/>
            <person name="Martin F.M."/>
            <person name="Stajich J.E."/>
            <person name="Smith M.E."/>
            <person name="Bonito G."/>
            <person name="Spatafora J.W."/>
        </authorList>
    </citation>
    <scope>NUCLEOTIDE SEQUENCE [LARGE SCALE GENOMIC DNA]</scope>
    <source>
        <strain evidence="3 4">AD002</strain>
    </source>
</reference>
<organism evidence="3 4">
    <name type="scientific">Jimgerdemannia flammicorona</name>
    <dbReference type="NCBI Taxonomy" id="994334"/>
    <lineage>
        <taxon>Eukaryota</taxon>
        <taxon>Fungi</taxon>
        <taxon>Fungi incertae sedis</taxon>
        <taxon>Mucoromycota</taxon>
        <taxon>Mucoromycotina</taxon>
        <taxon>Endogonomycetes</taxon>
        <taxon>Endogonales</taxon>
        <taxon>Endogonaceae</taxon>
        <taxon>Jimgerdemannia</taxon>
    </lineage>
</organism>
<dbReference type="EMBL" id="RBNJ01022220">
    <property type="protein sequence ID" value="RUS18552.1"/>
    <property type="molecule type" value="Genomic_DNA"/>
</dbReference>
<keyword evidence="2" id="KW-0812">Transmembrane</keyword>
<keyword evidence="1" id="KW-0175">Coiled coil</keyword>
<protein>
    <submittedName>
        <fullName evidence="3">Uncharacterized protein</fullName>
    </submittedName>
</protein>
<dbReference type="Proteomes" id="UP000274822">
    <property type="component" value="Unassembled WGS sequence"/>
</dbReference>
<keyword evidence="2" id="KW-1133">Transmembrane helix</keyword>
<sequence length="155" mass="17624">MNSLVRLTPVVARTAIIRPVRSPSLARFYFTDAPQKPIGGFRGGLIGFLIGITIAGGTGYYYLIDEYHVASSLLLNSVEELQSSTNRVRDYARKIETVDKELRKLRESAATVEQLEELRSEMKKLYDGLHIQHLELKTHVWGIEQDVHKLTQNKK</sequence>
<evidence type="ECO:0000313" key="3">
    <source>
        <dbReference type="EMBL" id="RUS18552.1"/>
    </source>
</evidence>
<dbReference type="PANTHER" id="PTHR37849">
    <property type="entry name" value="YALI0E11605P"/>
    <property type="match status" value="1"/>
</dbReference>
<proteinExistence type="predicted"/>
<dbReference type="AlphaFoldDB" id="A0A433PM64"/>
<keyword evidence="2" id="KW-0472">Membrane</keyword>
<evidence type="ECO:0000256" key="1">
    <source>
        <dbReference type="SAM" id="Coils"/>
    </source>
</evidence>
<comment type="caution">
    <text evidence="3">The sequence shown here is derived from an EMBL/GenBank/DDBJ whole genome shotgun (WGS) entry which is preliminary data.</text>
</comment>
<keyword evidence="4" id="KW-1185">Reference proteome</keyword>
<feature type="coiled-coil region" evidence="1">
    <location>
        <begin position="88"/>
        <end position="132"/>
    </location>
</feature>
<gene>
    <name evidence="3" type="ORF">BC938DRAFT_475947</name>
</gene>
<evidence type="ECO:0000313" key="4">
    <source>
        <dbReference type="Proteomes" id="UP000274822"/>
    </source>
</evidence>
<feature type="transmembrane region" description="Helical" evidence="2">
    <location>
        <begin position="45"/>
        <end position="63"/>
    </location>
</feature>
<evidence type="ECO:0000256" key="2">
    <source>
        <dbReference type="SAM" id="Phobius"/>
    </source>
</evidence>
<accession>A0A433PM64</accession>
<name>A0A433PM64_9FUNG</name>